<dbReference type="InterPro" id="IPR036388">
    <property type="entry name" value="WH-like_DNA-bd_sf"/>
</dbReference>
<protein>
    <recommendedName>
        <fullName evidence="4">HTH marR-type domain-containing protein</fullName>
    </recommendedName>
</protein>
<keyword evidence="1" id="KW-0805">Transcription regulation</keyword>
<keyword evidence="3" id="KW-0804">Transcription</keyword>
<keyword evidence="2" id="KW-0238">DNA-binding</keyword>
<sequence length="151" mass="17174">MSKQSILDISQFLPYQLVSLSTKVSEDFAQVYSAEAGLTQAQWRVLSHVFNLEIATAKRVCELANMDKSTVSRAIKQLEEKSLLQITKHPMDKRASVLRATDEGLNVYRQLTPKAKEWERTLLSSFTDDEKATLRELIAKLSLSVEEKNEK</sequence>
<dbReference type="InterPro" id="IPR052067">
    <property type="entry name" value="Metal_resp_HTH_trans_reg"/>
</dbReference>
<evidence type="ECO:0000256" key="2">
    <source>
        <dbReference type="ARBA" id="ARBA00023125"/>
    </source>
</evidence>
<dbReference type="RefSeq" id="WP_063371096.1">
    <property type="nucleotide sequence ID" value="NZ_AUXX01000005.1"/>
</dbReference>
<gene>
    <name evidence="5" type="ORF">N478_11730</name>
</gene>
<dbReference type="GO" id="GO:0003700">
    <property type="term" value="F:DNA-binding transcription factor activity"/>
    <property type="evidence" value="ECO:0007669"/>
    <property type="project" value="InterPro"/>
</dbReference>
<proteinExistence type="predicted"/>
<dbReference type="InterPro" id="IPR036390">
    <property type="entry name" value="WH_DNA-bd_sf"/>
</dbReference>
<dbReference type="InterPro" id="IPR000835">
    <property type="entry name" value="HTH_MarR-typ"/>
</dbReference>
<evidence type="ECO:0000313" key="6">
    <source>
        <dbReference type="Proteomes" id="UP000076661"/>
    </source>
</evidence>
<dbReference type="Gene3D" id="1.10.10.10">
    <property type="entry name" value="Winged helix-like DNA-binding domain superfamily/Winged helix DNA-binding domain"/>
    <property type="match status" value="1"/>
</dbReference>
<dbReference type="PANTHER" id="PTHR35790:SF4">
    <property type="entry name" value="HTH-TYPE TRANSCRIPTIONAL REGULATOR PCHR"/>
    <property type="match status" value="1"/>
</dbReference>
<dbReference type="SUPFAM" id="SSF46785">
    <property type="entry name" value="Winged helix' DNA-binding domain"/>
    <property type="match status" value="1"/>
</dbReference>
<accession>A0A167P1M5</accession>
<dbReference type="PROSITE" id="PS50995">
    <property type="entry name" value="HTH_MARR_2"/>
    <property type="match status" value="1"/>
</dbReference>
<evidence type="ECO:0000313" key="5">
    <source>
        <dbReference type="EMBL" id="KZN69296.1"/>
    </source>
</evidence>
<evidence type="ECO:0000256" key="1">
    <source>
        <dbReference type="ARBA" id="ARBA00023015"/>
    </source>
</evidence>
<evidence type="ECO:0000256" key="3">
    <source>
        <dbReference type="ARBA" id="ARBA00023163"/>
    </source>
</evidence>
<dbReference type="SMART" id="SM00347">
    <property type="entry name" value="HTH_MARR"/>
    <property type="match status" value="1"/>
</dbReference>
<dbReference type="AlphaFoldDB" id="A0A167P1M5"/>
<dbReference type="GO" id="GO:0003677">
    <property type="term" value="F:DNA binding"/>
    <property type="evidence" value="ECO:0007669"/>
    <property type="project" value="UniProtKB-KW"/>
</dbReference>
<feature type="domain" description="HTH marR-type" evidence="4">
    <location>
        <begin position="10"/>
        <end position="143"/>
    </location>
</feature>
<dbReference type="InterPro" id="IPR023187">
    <property type="entry name" value="Tscrpt_reg_MarR-type_CS"/>
</dbReference>
<reference evidence="5 6" key="1">
    <citation type="submission" date="2013-07" db="EMBL/GenBank/DDBJ databases">
        <title>Comparative Genomic and Metabolomic Analysis of Twelve Strains of Pseudoalteromonas luteoviolacea.</title>
        <authorList>
            <person name="Vynne N.G."/>
            <person name="Mansson M."/>
            <person name="Gram L."/>
        </authorList>
    </citation>
    <scope>NUCLEOTIDE SEQUENCE [LARGE SCALE GENOMIC DNA]</scope>
    <source>
        <strain evidence="5 6">S4060-1</strain>
    </source>
</reference>
<dbReference type="PATRIC" id="fig|1365257.3.peg.745"/>
<name>A0A167P1M5_9GAMM</name>
<dbReference type="Proteomes" id="UP000076661">
    <property type="component" value="Unassembled WGS sequence"/>
</dbReference>
<dbReference type="EMBL" id="AUXX01000005">
    <property type="protein sequence ID" value="KZN69296.1"/>
    <property type="molecule type" value="Genomic_DNA"/>
</dbReference>
<dbReference type="PANTHER" id="PTHR35790">
    <property type="entry name" value="HTH-TYPE TRANSCRIPTIONAL REGULATOR PCHR"/>
    <property type="match status" value="1"/>
</dbReference>
<evidence type="ECO:0000259" key="4">
    <source>
        <dbReference type="PROSITE" id="PS50995"/>
    </source>
</evidence>
<organism evidence="5 6">
    <name type="scientific">Pseudoalteromonas luteoviolacea S4060-1</name>
    <dbReference type="NCBI Taxonomy" id="1365257"/>
    <lineage>
        <taxon>Bacteria</taxon>
        <taxon>Pseudomonadati</taxon>
        <taxon>Pseudomonadota</taxon>
        <taxon>Gammaproteobacteria</taxon>
        <taxon>Alteromonadales</taxon>
        <taxon>Pseudoalteromonadaceae</taxon>
        <taxon>Pseudoalteromonas</taxon>
    </lineage>
</organism>
<dbReference type="PROSITE" id="PS01117">
    <property type="entry name" value="HTH_MARR_1"/>
    <property type="match status" value="1"/>
</dbReference>
<dbReference type="Pfam" id="PF13463">
    <property type="entry name" value="HTH_27"/>
    <property type="match status" value="1"/>
</dbReference>
<comment type="caution">
    <text evidence="5">The sequence shown here is derived from an EMBL/GenBank/DDBJ whole genome shotgun (WGS) entry which is preliminary data.</text>
</comment>